<dbReference type="InParanoid" id="Q0UKN0"/>
<dbReference type="AlphaFoldDB" id="Q0UKN0"/>
<accession>Q0UKN0</accession>
<gene>
    <name evidence="1" type="ORF">SNOG_07684</name>
</gene>
<dbReference type="GeneID" id="5974909"/>
<proteinExistence type="predicted"/>
<evidence type="ECO:0000313" key="2">
    <source>
        <dbReference type="Proteomes" id="UP000001055"/>
    </source>
</evidence>
<sequence length="85" mass="9869">MSCFGFYLQTLREHKTSVRRVVKIATRSLTELQAPHPIIYAMHIRSAQESTPLVTQVHKLCIYPLFEEPPEASEAMNWLRFVPRA</sequence>
<dbReference type="KEGG" id="pno:SNOG_07684"/>
<protein>
    <submittedName>
        <fullName evidence="1">Uncharacterized protein</fullName>
    </submittedName>
</protein>
<name>Q0UKN0_PHANO</name>
<reference evidence="2" key="1">
    <citation type="journal article" date="2007" name="Plant Cell">
        <title>Dothideomycete-plant interactions illuminated by genome sequencing and EST analysis of the wheat pathogen Stagonospora nodorum.</title>
        <authorList>
            <person name="Hane J.K."/>
            <person name="Lowe R.G."/>
            <person name="Solomon P.S."/>
            <person name="Tan K.C."/>
            <person name="Schoch C.L."/>
            <person name="Spatafora J.W."/>
            <person name="Crous P.W."/>
            <person name="Kodira C."/>
            <person name="Birren B.W."/>
            <person name="Galagan J.E."/>
            <person name="Torriani S.F."/>
            <person name="McDonald B.A."/>
            <person name="Oliver R.P."/>
        </authorList>
    </citation>
    <scope>NUCLEOTIDE SEQUENCE [LARGE SCALE GENOMIC DNA]</scope>
    <source>
        <strain evidence="2">SN15 / ATCC MYA-4574 / FGSC 10173</strain>
    </source>
</reference>
<evidence type="ECO:0000313" key="1">
    <source>
        <dbReference type="EMBL" id="EAT85150.1"/>
    </source>
</evidence>
<dbReference type="Proteomes" id="UP000001055">
    <property type="component" value="Unassembled WGS sequence"/>
</dbReference>
<organism evidence="1 2">
    <name type="scientific">Phaeosphaeria nodorum (strain SN15 / ATCC MYA-4574 / FGSC 10173)</name>
    <name type="common">Glume blotch fungus</name>
    <name type="synonym">Parastagonospora nodorum</name>
    <dbReference type="NCBI Taxonomy" id="321614"/>
    <lineage>
        <taxon>Eukaryota</taxon>
        <taxon>Fungi</taxon>
        <taxon>Dikarya</taxon>
        <taxon>Ascomycota</taxon>
        <taxon>Pezizomycotina</taxon>
        <taxon>Dothideomycetes</taxon>
        <taxon>Pleosporomycetidae</taxon>
        <taxon>Pleosporales</taxon>
        <taxon>Pleosporineae</taxon>
        <taxon>Phaeosphaeriaceae</taxon>
        <taxon>Parastagonospora</taxon>
    </lineage>
</organism>
<dbReference type="RefSeq" id="XP_001798016.1">
    <property type="nucleotide sequence ID" value="XM_001797964.1"/>
</dbReference>
<dbReference type="EMBL" id="CH445335">
    <property type="protein sequence ID" value="EAT85150.1"/>
    <property type="molecule type" value="Genomic_DNA"/>
</dbReference>